<dbReference type="Gene3D" id="3.90.1640.10">
    <property type="entry name" value="inorganic pyrophosphatase (n-terminal core)"/>
    <property type="match status" value="1"/>
</dbReference>
<sequence length="478" mass="53374">MAFYDETLGLYIYTTPLTVSSQVLEAADELGITLKWDSKGYVCRISHEAAMGLSKKLGLETLSVSQFMDLASRRPEVASPNFAEWLSDTYTIDSNGVCYDHSGDIVDLPRGRPGWFLLEDVNKEGYPIKINDQNSLGLWKYWSPNIIDPGVKCGAMRSFVTSSGTCSLDLGIPADARHLMVMIRGCYPALKAKDVSPIESIWNDYLSVTGRKDEAEIRRFITSQNIESLALGSNFNKLLNERDQERGFDLLGKKRILLGNYEGLQTITISDIHEILSGKPAKSTTYVVGHEHPDADSVVSSIFEALRRNLIYSDQNCLPWAPSIPHEILSIISPKIAGMMLKVPECSEYHRLTLVDCHHCDGVNDSQIKGVIDHHRVTKQFPAYVALSNESSWSTTLQIYIKIIGSGFDLDPETSRILAEATLLEAEPQLMTRRPKIDRLALERLKTVAGPSVRDYGALLNLMMVETGPSALFYKDYR</sequence>
<dbReference type="EMBL" id="KZ613939">
    <property type="protein sequence ID" value="PMD46006.1"/>
    <property type="molecule type" value="Genomic_DNA"/>
</dbReference>
<reference evidence="2 3" key="1">
    <citation type="submission" date="2016-04" db="EMBL/GenBank/DDBJ databases">
        <title>A degradative enzymes factory behind the ericoid mycorrhizal symbiosis.</title>
        <authorList>
            <consortium name="DOE Joint Genome Institute"/>
            <person name="Martino E."/>
            <person name="Morin E."/>
            <person name="Grelet G."/>
            <person name="Kuo A."/>
            <person name="Kohler A."/>
            <person name="Daghino S."/>
            <person name="Barry K."/>
            <person name="Choi C."/>
            <person name="Cichocki N."/>
            <person name="Clum A."/>
            <person name="Copeland A."/>
            <person name="Hainaut M."/>
            <person name="Haridas S."/>
            <person name="Labutti K."/>
            <person name="Lindquist E."/>
            <person name="Lipzen A."/>
            <person name="Khouja H.-R."/>
            <person name="Murat C."/>
            <person name="Ohm R."/>
            <person name="Olson A."/>
            <person name="Spatafora J."/>
            <person name="Veneault-Fourrey C."/>
            <person name="Henrissat B."/>
            <person name="Grigoriev I."/>
            <person name="Martin F."/>
            <person name="Perotto S."/>
        </authorList>
    </citation>
    <scope>NUCLEOTIDE SEQUENCE [LARGE SCALE GENOMIC DNA]</scope>
    <source>
        <strain evidence="2 3">F</strain>
    </source>
</reference>
<dbReference type="SUPFAM" id="SSF64182">
    <property type="entry name" value="DHH phosphoesterases"/>
    <property type="match status" value="1"/>
</dbReference>
<evidence type="ECO:0000313" key="3">
    <source>
        <dbReference type="Proteomes" id="UP000235786"/>
    </source>
</evidence>
<keyword evidence="3" id="KW-1185">Reference proteome</keyword>
<feature type="domain" description="DDH" evidence="1">
    <location>
        <begin position="285"/>
        <end position="409"/>
    </location>
</feature>
<dbReference type="InterPro" id="IPR038763">
    <property type="entry name" value="DHH_sf"/>
</dbReference>
<protein>
    <recommendedName>
        <fullName evidence="1">DDH domain-containing protein</fullName>
    </recommendedName>
</protein>
<accession>A0A2J6S5H9</accession>
<organism evidence="2 3">
    <name type="scientific">Hyaloscypha variabilis (strain UAMH 11265 / GT02V1 / F)</name>
    <name type="common">Meliniomyces variabilis</name>
    <dbReference type="NCBI Taxonomy" id="1149755"/>
    <lineage>
        <taxon>Eukaryota</taxon>
        <taxon>Fungi</taxon>
        <taxon>Dikarya</taxon>
        <taxon>Ascomycota</taxon>
        <taxon>Pezizomycotina</taxon>
        <taxon>Leotiomycetes</taxon>
        <taxon>Helotiales</taxon>
        <taxon>Hyaloscyphaceae</taxon>
        <taxon>Hyaloscypha</taxon>
        <taxon>Hyaloscypha variabilis</taxon>
    </lineage>
</organism>
<dbReference type="OrthoDB" id="5221199at2759"/>
<dbReference type="AlphaFoldDB" id="A0A2J6S5H9"/>
<name>A0A2J6S5H9_HYAVF</name>
<evidence type="ECO:0000313" key="2">
    <source>
        <dbReference type="EMBL" id="PMD46006.1"/>
    </source>
</evidence>
<dbReference type="Proteomes" id="UP000235786">
    <property type="component" value="Unassembled WGS sequence"/>
</dbReference>
<gene>
    <name evidence="2" type="ORF">L207DRAFT_576886</name>
</gene>
<dbReference type="InterPro" id="IPR001667">
    <property type="entry name" value="DDH_dom"/>
</dbReference>
<evidence type="ECO:0000259" key="1">
    <source>
        <dbReference type="Pfam" id="PF01368"/>
    </source>
</evidence>
<proteinExistence type="predicted"/>
<dbReference type="Pfam" id="PF01368">
    <property type="entry name" value="DHH"/>
    <property type="match status" value="1"/>
</dbReference>